<dbReference type="EMBL" id="JBHUKR010000022">
    <property type="protein sequence ID" value="MFD2421542.1"/>
    <property type="molecule type" value="Genomic_DNA"/>
</dbReference>
<dbReference type="InterPro" id="IPR013538">
    <property type="entry name" value="ASHA1/2-like_C"/>
</dbReference>
<comment type="similarity">
    <text evidence="1">Belongs to the AHA1 family.</text>
</comment>
<comment type="caution">
    <text evidence="3">The sequence shown here is derived from an EMBL/GenBank/DDBJ whole genome shotgun (WGS) entry which is preliminary data.</text>
</comment>
<dbReference type="SUPFAM" id="SSF55961">
    <property type="entry name" value="Bet v1-like"/>
    <property type="match status" value="1"/>
</dbReference>
<dbReference type="CDD" id="cd07814">
    <property type="entry name" value="SRPBCC_CalC_Aha1-like"/>
    <property type="match status" value="1"/>
</dbReference>
<proteinExistence type="inferred from homology"/>
<name>A0ABW5G3Q4_9PSEU</name>
<protein>
    <submittedName>
        <fullName evidence="3">SRPBCC domain-containing protein</fullName>
    </submittedName>
</protein>
<evidence type="ECO:0000313" key="4">
    <source>
        <dbReference type="Proteomes" id="UP001597417"/>
    </source>
</evidence>
<sequence>MTREFEIAKEVELDATPRQVWEAITTAEGTAGWLFTTEDVQPDGPGVITWDPPRRLAVQTPVADDGSTQAFEYLIEARDGGTAVLRFVHSGVLGDNWNDEYEDMMGAGWDMYLHTLAEYLKYFSGRQATFVTVEGPAASAEESAWAKLPRALGLPGTPAVGEKVRLTPEGFPPIEGVVDYTGPSFLGVRADDAIYRFHGRSQLGAPVAIGHHLYRPGVDQEKERDTWRSWLERAFA</sequence>
<evidence type="ECO:0000259" key="2">
    <source>
        <dbReference type="Pfam" id="PF08327"/>
    </source>
</evidence>
<dbReference type="InterPro" id="IPR023393">
    <property type="entry name" value="START-like_dom_sf"/>
</dbReference>
<keyword evidence="4" id="KW-1185">Reference proteome</keyword>
<reference evidence="4" key="1">
    <citation type="journal article" date="2019" name="Int. J. Syst. Evol. Microbiol.">
        <title>The Global Catalogue of Microorganisms (GCM) 10K type strain sequencing project: providing services to taxonomists for standard genome sequencing and annotation.</title>
        <authorList>
            <consortium name="The Broad Institute Genomics Platform"/>
            <consortium name="The Broad Institute Genome Sequencing Center for Infectious Disease"/>
            <person name="Wu L."/>
            <person name="Ma J."/>
        </authorList>
    </citation>
    <scope>NUCLEOTIDE SEQUENCE [LARGE SCALE GENOMIC DNA]</scope>
    <source>
        <strain evidence="4">CGMCC 4.7645</strain>
    </source>
</reference>
<dbReference type="Proteomes" id="UP001597417">
    <property type="component" value="Unassembled WGS sequence"/>
</dbReference>
<evidence type="ECO:0000256" key="1">
    <source>
        <dbReference type="ARBA" id="ARBA00006817"/>
    </source>
</evidence>
<dbReference type="Gene3D" id="3.30.530.20">
    <property type="match status" value="1"/>
</dbReference>
<organism evidence="3 4">
    <name type="scientific">Amycolatopsis pigmentata</name>
    <dbReference type="NCBI Taxonomy" id="450801"/>
    <lineage>
        <taxon>Bacteria</taxon>
        <taxon>Bacillati</taxon>
        <taxon>Actinomycetota</taxon>
        <taxon>Actinomycetes</taxon>
        <taxon>Pseudonocardiales</taxon>
        <taxon>Pseudonocardiaceae</taxon>
        <taxon>Amycolatopsis</taxon>
    </lineage>
</organism>
<gene>
    <name evidence="3" type="ORF">ACFSXZ_34950</name>
</gene>
<feature type="domain" description="Activator of Hsp90 ATPase homologue 1/2-like C-terminal" evidence="2">
    <location>
        <begin position="14"/>
        <end position="121"/>
    </location>
</feature>
<accession>A0ABW5G3Q4</accession>
<dbReference type="Pfam" id="PF08327">
    <property type="entry name" value="AHSA1"/>
    <property type="match status" value="1"/>
</dbReference>
<dbReference type="RefSeq" id="WP_378270185.1">
    <property type="nucleotide sequence ID" value="NZ_JBHUKR010000022.1"/>
</dbReference>
<evidence type="ECO:0000313" key="3">
    <source>
        <dbReference type="EMBL" id="MFD2421542.1"/>
    </source>
</evidence>